<dbReference type="SMART" id="SM00903">
    <property type="entry name" value="Flavin_Reduct"/>
    <property type="match status" value="1"/>
</dbReference>
<name>A0ABS1VF35_9ACTN</name>
<feature type="domain" description="Flavin reductase like" evidence="3">
    <location>
        <begin position="1"/>
        <end position="136"/>
    </location>
</feature>
<reference evidence="4 5" key="1">
    <citation type="submission" date="2021-01" db="EMBL/GenBank/DDBJ databases">
        <title>Actinoplanes sp. nov. LDG1-01 isolated from lichen.</title>
        <authorList>
            <person name="Saeng-In P."/>
            <person name="Phongsopitanun W."/>
            <person name="Kanchanasin P."/>
            <person name="Yuki M."/>
            <person name="Kudo T."/>
            <person name="Ohkuma M."/>
            <person name="Tanasupawat S."/>
        </authorList>
    </citation>
    <scope>NUCLEOTIDE SEQUENCE [LARGE SCALE GENOMIC DNA]</scope>
    <source>
        <strain evidence="4 5">LDG1-01</strain>
    </source>
</reference>
<dbReference type="PANTHER" id="PTHR30466">
    <property type="entry name" value="FLAVIN REDUCTASE"/>
    <property type="match status" value="1"/>
</dbReference>
<proteinExistence type="inferred from homology"/>
<dbReference type="EMBL" id="JAENHO010000001">
    <property type="protein sequence ID" value="MBL7253312.1"/>
    <property type="molecule type" value="Genomic_DNA"/>
</dbReference>
<protein>
    <submittedName>
        <fullName evidence="4">Flavin reductase family protein</fullName>
    </submittedName>
</protein>
<dbReference type="Gene3D" id="2.30.110.10">
    <property type="entry name" value="Electron Transport, Fmn-binding Protein, Chain A"/>
    <property type="match status" value="1"/>
</dbReference>
<gene>
    <name evidence="4" type="ORF">JKJ07_03210</name>
</gene>
<accession>A0ABS1VF35</accession>
<dbReference type="InterPro" id="IPR050268">
    <property type="entry name" value="NADH-dep_flavin_reductase"/>
</dbReference>
<dbReference type="SUPFAM" id="SSF50475">
    <property type="entry name" value="FMN-binding split barrel"/>
    <property type="match status" value="1"/>
</dbReference>
<dbReference type="InterPro" id="IPR012349">
    <property type="entry name" value="Split_barrel_FMN-bd"/>
</dbReference>
<comment type="similarity">
    <text evidence="1">Belongs to the non-flavoprotein flavin reductase family.</text>
</comment>
<comment type="caution">
    <text evidence="4">The sequence shown here is derived from an EMBL/GenBank/DDBJ whole genome shotgun (WGS) entry which is preliminary data.</text>
</comment>
<evidence type="ECO:0000256" key="2">
    <source>
        <dbReference type="ARBA" id="ARBA00023002"/>
    </source>
</evidence>
<dbReference type="InterPro" id="IPR002563">
    <property type="entry name" value="Flavin_Rdtase-like_dom"/>
</dbReference>
<keyword evidence="5" id="KW-1185">Reference proteome</keyword>
<evidence type="ECO:0000313" key="5">
    <source>
        <dbReference type="Proteomes" id="UP000598996"/>
    </source>
</evidence>
<sequence length="141" mass="15017">MAVAAQIDGAPVGLAVSAFVSVSLDPPLIALCIDAASRTWPALRGADTIGVSVLTEEHAWLGRQLASRSRDRFADAKFDETARGALLLDGAAARFECSQESELPGGDHLIALLRVESMTADPDRKPLLWHDSEFRAVAPLP</sequence>
<dbReference type="Pfam" id="PF01613">
    <property type="entry name" value="Flavin_Reduct"/>
    <property type="match status" value="1"/>
</dbReference>
<keyword evidence="2" id="KW-0560">Oxidoreductase</keyword>
<dbReference type="Proteomes" id="UP000598996">
    <property type="component" value="Unassembled WGS sequence"/>
</dbReference>
<evidence type="ECO:0000256" key="1">
    <source>
        <dbReference type="ARBA" id="ARBA00008898"/>
    </source>
</evidence>
<dbReference type="PANTHER" id="PTHR30466:SF11">
    <property type="entry name" value="FLAVIN-DEPENDENT MONOOXYGENASE, REDUCTASE SUBUNIT HSAB"/>
    <property type="match status" value="1"/>
</dbReference>
<evidence type="ECO:0000313" key="4">
    <source>
        <dbReference type="EMBL" id="MBL7253312.1"/>
    </source>
</evidence>
<evidence type="ECO:0000259" key="3">
    <source>
        <dbReference type="SMART" id="SM00903"/>
    </source>
</evidence>
<organism evidence="4 5">
    <name type="scientific">Paractinoplanes lichenicola</name>
    <dbReference type="NCBI Taxonomy" id="2802976"/>
    <lineage>
        <taxon>Bacteria</taxon>
        <taxon>Bacillati</taxon>
        <taxon>Actinomycetota</taxon>
        <taxon>Actinomycetes</taxon>
        <taxon>Micromonosporales</taxon>
        <taxon>Micromonosporaceae</taxon>
        <taxon>Paractinoplanes</taxon>
    </lineage>
</organism>